<keyword evidence="8" id="KW-1185">Reference proteome</keyword>
<dbReference type="PANTHER" id="PTHR10534:SF2">
    <property type="entry name" value="PYRIDOXAL KINASE"/>
    <property type="match status" value="1"/>
</dbReference>
<dbReference type="RefSeq" id="WP_171325010.1">
    <property type="nucleotide sequence ID" value="NZ_JABFBC010000001.1"/>
</dbReference>
<evidence type="ECO:0000259" key="6">
    <source>
        <dbReference type="Pfam" id="PF08543"/>
    </source>
</evidence>
<evidence type="ECO:0000313" key="7">
    <source>
        <dbReference type="EMBL" id="NNU80839.1"/>
    </source>
</evidence>
<feature type="domain" description="Pyridoxamine kinase/Phosphomethylpyrimidine kinase" evidence="6">
    <location>
        <begin position="74"/>
        <end position="261"/>
    </location>
</feature>
<dbReference type="GO" id="GO:0009443">
    <property type="term" value="P:pyridoxal 5'-phosphate salvage"/>
    <property type="evidence" value="ECO:0007669"/>
    <property type="project" value="InterPro"/>
</dbReference>
<dbReference type="AlphaFoldDB" id="A0A849L3E4"/>
<dbReference type="InterPro" id="IPR013749">
    <property type="entry name" value="PM/HMP-P_kinase-1"/>
</dbReference>
<dbReference type="GO" id="GO:0005524">
    <property type="term" value="F:ATP binding"/>
    <property type="evidence" value="ECO:0007669"/>
    <property type="project" value="UniProtKB-KW"/>
</dbReference>
<name>A0A849L3E4_9RHOB</name>
<evidence type="ECO:0000256" key="3">
    <source>
        <dbReference type="ARBA" id="ARBA00022741"/>
    </source>
</evidence>
<evidence type="ECO:0000256" key="5">
    <source>
        <dbReference type="ARBA" id="ARBA00022840"/>
    </source>
</evidence>
<gene>
    <name evidence="7" type="primary">pdxY</name>
    <name evidence="7" type="ORF">HMH01_10355</name>
</gene>
<keyword evidence="2 7" id="KW-0808">Transferase</keyword>
<evidence type="ECO:0000256" key="4">
    <source>
        <dbReference type="ARBA" id="ARBA00022777"/>
    </source>
</evidence>
<dbReference type="Proteomes" id="UP000572377">
    <property type="component" value="Unassembled WGS sequence"/>
</dbReference>
<reference evidence="7 8" key="1">
    <citation type="submission" date="2020-05" db="EMBL/GenBank/DDBJ databases">
        <title>Gimesia benthica sp. nov., a novel planctomycete isolated from a deep-sea water sample of the Northwest Indian Ocean.</title>
        <authorList>
            <person name="Wang J."/>
            <person name="Ruan C."/>
            <person name="Song L."/>
            <person name="Zhu Y."/>
            <person name="Li A."/>
            <person name="Zheng X."/>
            <person name="Wang L."/>
            <person name="Lu Z."/>
            <person name="Huang Y."/>
            <person name="Du W."/>
            <person name="Zhou Y."/>
            <person name="Huang L."/>
            <person name="Dai X."/>
        </authorList>
    </citation>
    <scope>NUCLEOTIDE SEQUENCE [LARGE SCALE GENOMIC DNA]</scope>
    <source>
        <strain evidence="7 8">YYQ-30</strain>
    </source>
</reference>
<dbReference type="PANTHER" id="PTHR10534">
    <property type="entry name" value="PYRIDOXAL KINASE"/>
    <property type="match status" value="1"/>
</dbReference>
<dbReference type="InterPro" id="IPR029056">
    <property type="entry name" value="Ribokinase-like"/>
</dbReference>
<evidence type="ECO:0000313" key="8">
    <source>
        <dbReference type="Proteomes" id="UP000572377"/>
    </source>
</evidence>
<dbReference type="GO" id="GO:0005829">
    <property type="term" value="C:cytosol"/>
    <property type="evidence" value="ECO:0007669"/>
    <property type="project" value="TreeGrafter"/>
</dbReference>
<keyword evidence="3" id="KW-0547">Nucleotide-binding</keyword>
<dbReference type="GO" id="GO:0008478">
    <property type="term" value="F:pyridoxal kinase activity"/>
    <property type="evidence" value="ECO:0007669"/>
    <property type="project" value="UniProtKB-EC"/>
</dbReference>
<keyword evidence="5" id="KW-0067">ATP-binding</keyword>
<dbReference type="EMBL" id="JABFBC010000001">
    <property type="protein sequence ID" value="NNU80839.1"/>
    <property type="molecule type" value="Genomic_DNA"/>
</dbReference>
<dbReference type="EC" id="2.7.1.35" evidence="1"/>
<evidence type="ECO:0000256" key="2">
    <source>
        <dbReference type="ARBA" id="ARBA00022679"/>
    </source>
</evidence>
<dbReference type="Pfam" id="PF08543">
    <property type="entry name" value="Phos_pyr_kin"/>
    <property type="match status" value="1"/>
</dbReference>
<proteinExistence type="predicted"/>
<comment type="caution">
    <text evidence="7">The sequence shown here is derived from an EMBL/GenBank/DDBJ whole genome shotgun (WGS) entry which is preliminary data.</text>
</comment>
<sequence>MPVCLSVQSLVVSGAVGQGAAAFVLAAEGVEVWPLPTVILSGHAATAGVEGRRLPGEEIAALARGLGAAGALSRVDAVLTGYLGTPEAALAVADLVAAVKRARPDAVYLCDPVLGDAGRLYLPEAMIGIYRDRLLPLADIATPNLDELGWLIGAPAPVDVEGAALFAQRLRGLGPDVVHATSVPGPTPHQIGILACDAGGSHACLAPRAPLHLHGAGDFTAALLLACALGGDTPREAADRVAPAVARLAARALDEGRSDLPVVGARAVWQG</sequence>
<accession>A0A849L3E4</accession>
<evidence type="ECO:0000256" key="1">
    <source>
        <dbReference type="ARBA" id="ARBA00012104"/>
    </source>
</evidence>
<dbReference type="InterPro" id="IPR004625">
    <property type="entry name" value="PyrdxlKinase"/>
</dbReference>
<dbReference type="SUPFAM" id="SSF53613">
    <property type="entry name" value="Ribokinase-like"/>
    <property type="match status" value="1"/>
</dbReference>
<dbReference type="Gene3D" id="3.40.1190.20">
    <property type="match status" value="1"/>
</dbReference>
<dbReference type="NCBIfam" id="TIGR00687">
    <property type="entry name" value="pyridox_kin"/>
    <property type="match status" value="1"/>
</dbReference>
<protein>
    <recommendedName>
        <fullName evidence="1">pyridoxal kinase</fullName>
        <ecNumber evidence="1">2.7.1.35</ecNumber>
    </recommendedName>
</protein>
<keyword evidence="4 7" id="KW-0418">Kinase</keyword>
<organism evidence="7 8">
    <name type="scientific">Halovulum dunhuangense</name>
    <dbReference type="NCBI Taxonomy" id="1505036"/>
    <lineage>
        <taxon>Bacteria</taxon>
        <taxon>Pseudomonadati</taxon>
        <taxon>Pseudomonadota</taxon>
        <taxon>Alphaproteobacteria</taxon>
        <taxon>Rhodobacterales</taxon>
        <taxon>Paracoccaceae</taxon>
        <taxon>Halovulum</taxon>
    </lineage>
</organism>